<gene>
    <name evidence="18" type="ORF">FNV43_RR24139</name>
</gene>
<dbReference type="GO" id="GO:0009791">
    <property type="term" value="P:post-embryonic development"/>
    <property type="evidence" value="ECO:0007669"/>
    <property type="project" value="UniProtKB-ARBA"/>
</dbReference>
<dbReference type="InterPro" id="IPR014729">
    <property type="entry name" value="Rossmann-like_a/b/a_fold"/>
</dbReference>
<dbReference type="InterPro" id="IPR009008">
    <property type="entry name" value="Val/Leu/Ile-tRNA-synth_edit"/>
</dbReference>
<feature type="coiled-coil region" evidence="11">
    <location>
        <begin position="1321"/>
        <end position="1390"/>
    </location>
</feature>
<dbReference type="InterPro" id="IPR001412">
    <property type="entry name" value="aa-tRNA-synth_I_CS"/>
</dbReference>
<evidence type="ECO:0000256" key="9">
    <source>
        <dbReference type="ARBA" id="ARBA00047552"/>
    </source>
</evidence>
<dbReference type="OrthoDB" id="629407at2759"/>
<feature type="transmembrane region" description="Helical" evidence="13">
    <location>
        <begin position="228"/>
        <end position="248"/>
    </location>
</feature>
<evidence type="ECO:0000259" key="16">
    <source>
        <dbReference type="Pfam" id="PF08264"/>
    </source>
</evidence>
<dbReference type="SUPFAM" id="SSF50677">
    <property type="entry name" value="ValRS/IleRS/LeuRS editing domain"/>
    <property type="match status" value="1"/>
</dbReference>
<dbReference type="InterPro" id="IPR019499">
    <property type="entry name" value="Val-tRNA_synth_tRNA-bd"/>
</dbReference>
<comment type="catalytic activity">
    <reaction evidence="9">
        <text>tRNA(Val) + L-valine + ATP = L-valyl-tRNA(Val) + AMP + diphosphate</text>
        <dbReference type="Rhea" id="RHEA:10704"/>
        <dbReference type="Rhea" id="RHEA-COMP:9672"/>
        <dbReference type="Rhea" id="RHEA-COMP:9708"/>
        <dbReference type="ChEBI" id="CHEBI:30616"/>
        <dbReference type="ChEBI" id="CHEBI:33019"/>
        <dbReference type="ChEBI" id="CHEBI:57762"/>
        <dbReference type="ChEBI" id="CHEBI:78442"/>
        <dbReference type="ChEBI" id="CHEBI:78537"/>
        <dbReference type="ChEBI" id="CHEBI:456215"/>
        <dbReference type="EC" id="6.1.1.9"/>
    </reaction>
</comment>
<comment type="similarity">
    <text evidence="1 10">Belongs to the class-I aminoacyl-tRNA synthetase family.</text>
</comment>
<dbReference type="FunFam" id="3.40.50.620:FF:000197">
    <property type="entry name" value="Valyl tRNA synthetase"/>
    <property type="match status" value="1"/>
</dbReference>
<protein>
    <recommendedName>
        <fullName evidence="2">valine--tRNA ligase</fullName>
        <ecNumber evidence="2">6.1.1.9</ecNumber>
    </recommendedName>
    <alternativeName>
        <fullName evidence="8">Valyl-tRNA synthetase</fullName>
    </alternativeName>
</protein>
<dbReference type="NCBIfam" id="NF004349">
    <property type="entry name" value="PRK05729.1"/>
    <property type="match status" value="1"/>
</dbReference>
<proteinExistence type="inferred from homology"/>
<dbReference type="InterPro" id="IPR007217">
    <property type="entry name" value="Per1-like"/>
</dbReference>
<name>A0A8K0DKY1_9ROSA</name>
<keyword evidence="11" id="KW-0175">Coiled coil</keyword>
<dbReference type="SUPFAM" id="SSF47323">
    <property type="entry name" value="Anticodon-binding domain of a subclass of class I aminoacyl-tRNA synthetases"/>
    <property type="match status" value="1"/>
</dbReference>
<feature type="region of interest" description="Disordered" evidence="12">
    <location>
        <begin position="349"/>
        <end position="428"/>
    </location>
</feature>
<dbReference type="InterPro" id="IPR002303">
    <property type="entry name" value="Valyl-tRNA_ligase"/>
</dbReference>
<dbReference type="InterPro" id="IPR010978">
    <property type="entry name" value="tRNA-bd_arm"/>
</dbReference>
<feature type="domain" description="Valyl-tRNA synthetase tRNA-binding arm" evidence="17">
    <location>
        <begin position="1325"/>
        <end position="1384"/>
    </location>
</feature>
<dbReference type="Pfam" id="PF10458">
    <property type="entry name" value="Val_tRNA-synt_C"/>
    <property type="match status" value="1"/>
</dbReference>
<evidence type="ECO:0000256" key="4">
    <source>
        <dbReference type="ARBA" id="ARBA00022741"/>
    </source>
</evidence>
<sequence>MNRMAQLHWILFLTALSVLALVPTLYASAGDVDPIYKCCVEDCEKSGCVRDKCFQHCKFSSDGKPIDGPWYLQEPLYMRWKQWDCRSDCRYHCMLAREKERENLGDKPVKYHGKWPFQRVYGIQEPVAVSLSALNLAIQFHGWISFFIFLYYKLPLRPDKRTYYEYTGLWHIYAMLSMNCWFWSAVFHSRDVELTEKLDYSSAVALLGYTLILAILRAFNVRDEAGRVMIAAPVLAFVTTHILYLNFYKLDYGLNLKVCIAMGVTQLLIWAVWAGVTRHPSRWKLWVVVVGGGLATLLEIYDFPPYRGFVDAHALSNATTIPLTYLWWSFARDDAEFGTLALLKKVESEKKPGMEDPERKKKKEEKAREKELKKQKALEKAAKLQAQQASNAPKRSERKNVKRGTEEENLEDFVDPETPFGEKKQMSRQMAKQFSPSAVEKSWYAWWEKSGFFVADANSSKPPFVIVLPPPNVTGALHIGHALTAAIEDTMIRWRRMSGYNALWVPGMDHAGIATQVVVEKMLMREEKKTRHDIGREIFVSKVWDWKNKYGGAILQQLRRLGASLDWTRECFTMDEKRSKAVTEAFVRLYKEGLIYRDLRLVNWDCVLRTAISDIEVDYIDIKERTLRKVPGYDKFVEFGVLTSFAYPLEGEELGEVVVATTRVETMLGDTAIAVHPDDKRYHRLHGKFAIHPFNGRRIPIICDAILVDPEFGTGAVKITPAHDPNDFEVGKRHNLEFINIFTDDGKINSNGGSEFEGLPRFEAREAVIEALKKKGLFKEAKNNEMRLGICSRSNDVVEPLIKPQWYVNCSTMAKESLDAAMDEENKKLEIIPKQYNADWKRWLENIRDWCISRQLWWGHRIPAWYVTLEEDDLREVGAYNDHWVVARNEEEAQEEANKIYAGKKFHLCQDPDVLDTWFSSGLFPLSVLGWPDTTDDLKAFYPTSVLETGHDILFFWVARMVMLGMKLGGNVPFSKVYLHPMIRDAHGRKMSKSLGNVIDPLEVINGITIEGLHKRLEEGNLDPKELEFAKEGQKKDFPNGISECGADALRFALVSYTAQSDKINLDIQRVVGYRQWCNKLWNATRFAMSRLGDDYVPPSNVDPDALPFSCQWILSVLNKAIAKTVSSLESYEFSDAASTVYSWWQYQLCDVFIEVIKPYFAGNDPKYSSERNSAQDTLWLCLDYGLRLLHPFMPFVTEELWQRLPSPKDCKRAASIMICDYPSIVESWTNERVELEMELIESTVKSLRSLAKESRERRPAYVHCRTNPVTETINYHKLEIETLANLSSLTITDDNVTAPAGCTVSVVNENLSVYLNLQGSLSAEAELERIRKKMDEIQKQMEKLSKMINASGYKEKVPAQLQEENAAKLKSLEQEYSSLEEASHHIKEQTPTS</sequence>
<evidence type="ECO:0000259" key="17">
    <source>
        <dbReference type="Pfam" id="PF10458"/>
    </source>
</evidence>
<dbReference type="InterPro" id="IPR002300">
    <property type="entry name" value="aa-tRNA-synth_Ia"/>
</dbReference>
<evidence type="ECO:0000256" key="1">
    <source>
        <dbReference type="ARBA" id="ARBA00005594"/>
    </source>
</evidence>
<keyword evidence="5 10" id="KW-0067">ATP-binding</keyword>
<dbReference type="GO" id="GO:0004832">
    <property type="term" value="F:valine-tRNA ligase activity"/>
    <property type="evidence" value="ECO:0007669"/>
    <property type="project" value="UniProtKB-EC"/>
</dbReference>
<dbReference type="PRINTS" id="PR00986">
    <property type="entry name" value="TRNASYNTHVAL"/>
</dbReference>
<dbReference type="GO" id="GO:0006438">
    <property type="term" value="P:valyl-tRNA aminoacylation"/>
    <property type="evidence" value="ECO:0007669"/>
    <property type="project" value="InterPro"/>
</dbReference>
<evidence type="ECO:0000256" key="8">
    <source>
        <dbReference type="ARBA" id="ARBA00029936"/>
    </source>
</evidence>
<evidence type="ECO:0000256" key="10">
    <source>
        <dbReference type="RuleBase" id="RU363035"/>
    </source>
</evidence>
<feature type="transmembrane region" description="Helical" evidence="13">
    <location>
        <begin position="254"/>
        <end position="276"/>
    </location>
</feature>
<dbReference type="Pfam" id="PF04080">
    <property type="entry name" value="Per1"/>
    <property type="match status" value="1"/>
</dbReference>
<dbReference type="CDD" id="cd07962">
    <property type="entry name" value="Anticodon_Ia_Val"/>
    <property type="match status" value="1"/>
</dbReference>
<dbReference type="Gene3D" id="1.10.730.10">
    <property type="entry name" value="Isoleucyl-tRNA Synthetase, Domain 1"/>
    <property type="match status" value="1"/>
</dbReference>
<reference evidence="18" key="1">
    <citation type="submission" date="2020-03" db="EMBL/GenBank/DDBJ databases">
        <title>A high-quality chromosome-level genome assembly of a woody plant with both climbing and erect habits, Rhamnella rubrinervis.</title>
        <authorList>
            <person name="Lu Z."/>
            <person name="Yang Y."/>
            <person name="Zhu X."/>
            <person name="Sun Y."/>
        </authorList>
    </citation>
    <scope>NUCLEOTIDE SEQUENCE</scope>
    <source>
        <strain evidence="18">BYM</strain>
        <tissue evidence="18">Leaf</tissue>
    </source>
</reference>
<keyword evidence="13" id="KW-0812">Transmembrane</keyword>
<keyword evidence="4 10" id="KW-0547">Nucleotide-binding</keyword>
<keyword evidence="13" id="KW-0472">Membrane</keyword>
<feature type="compositionally biased region" description="Basic and acidic residues" evidence="12">
    <location>
        <begin position="394"/>
        <end position="406"/>
    </location>
</feature>
<dbReference type="GO" id="GO:0002161">
    <property type="term" value="F:aminoacyl-tRNA deacylase activity"/>
    <property type="evidence" value="ECO:0007669"/>
    <property type="project" value="InterPro"/>
</dbReference>
<dbReference type="GO" id="GO:0005524">
    <property type="term" value="F:ATP binding"/>
    <property type="evidence" value="ECO:0007669"/>
    <property type="project" value="UniProtKB-KW"/>
</dbReference>
<dbReference type="EMBL" id="VOIH02000011">
    <property type="protein sequence ID" value="KAF3433037.1"/>
    <property type="molecule type" value="Genomic_DNA"/>
</dbReference>
<dbReference type="Pfam" id="PF08264">
    <property type="entry name" value="Anticodon_1"/>
    <property type="match status" value="1"/>
</dbReference>
<dbReference type="Gene3D" id="3.40.50.620">
    <property type="entry name" value="HUPs"/>
    <property type="match status" value="2"/>
</dbReference>
<dbReference type="Pfam" id="PF00133">
    <property type="entry name" value="tRNA-synt_1"/>
    <property type="match status" value="1"/>
</dbReference>
<evidence type="ECO:0000313" key="19">
    <source>
        <dbReference type="Proteomes" id="UP000796880"/>
    </source>
</evidence>
<evidence type="ECO:0000256" key="13">
    <source>
        <dbReference type="SAM" id="Phobius"/>
    </source>
</evidence>
<dbReference type="InterPro" id="IPR033705">
    <property type="entry name" value="Anticodon_Ia_Val"/>
</dbReference>
<accession>A0A8K0DKY1</accession>
<dbReference type="PANTHER" id="PTHR11946">
    <property type="entry name" value="VALYL-TRNA SYNTHETASES"/>
    <property type="match status" value="1"/>
</dbReference>
<feature type="domain" description="Methionyl/Valyl/Leucyl/Isoleucyl-tRNA synthetase anticodon-binding" evidence="16">
    <location>
        <begin position="1112"/>
        <end position="1254"/>
    </location>
</feature>
<dbReference type="InterPro" id="IPR009080">
    <property type="entry name" value="tRNAsynth_Ia_anticodon-bd"/>
</dbReference>
<dbReference type="FunFam" id="1.10.730.10:FF:000009">
    <property type="entry name" value="Valine--tRNA ligase, mitochondrial"/>
    <property type="match status" value="1"/>
</dbReference>
<dbReference type="FunFam" id="3.90.740.10:FF:000005">
    <property type="entry name" value="Valine--tRNA ligase, mitochondrial"/>
    <property type="match status" value="1"/>
</dbReference>
<dbReference type="EC" id="6.1.1.9" evidence="2"/>
<feature type="domain" description="Aminoacyl-tRNA synthetase class Ia" evidence="15">
    <location>
        <begin position="443"/>
        <end position="1066"/>
    </location>
</feature>
<dbReference type="InterPro" id="IPR013155">
    <property type="entry name" value="M/V/L/I-tRNA-synth_anticd-bd"/>
</dbReference>
<keyword evidence="6 10" id="KW-0648">Protein biosynthesis</keyword>
<dbReference type="SUPFAM" id="SSF52374">
    <property type="entry name" value="Nucleotidylyl transferase"/>
    <property type="match status" value="1"/>
</dbReference>
<dbReference type="PANTHER" id="PTHR11946:SF109">
    <property type="entry name" value="VALINE--TRNA LIGASE"/>
    <property type="match status" value="1"/>
</dbReference>
<feature type="transmembrane region" description="Helical" evidence="13">
    <location>
        <begin position="127"/>
        <end position="151"/>
    </location>
</feature>
<evidence type="ECO:0000256" key="12">
    <source>
        <dbReference type="SAM" id="MobiDB-lite"/>
    </source>
</evidence>
<feature type="compositionally biased region" description="Basic and acidic residues" evidence="12">
    <location>
        <begin position="349"/>
        <end position="382"/>
    </location>
</feature>
<dbReference type="GO" id="GO:0048608">
    <property type="term" value="P:reproductive structure development"/>
    <property type="evidence" value="ECO:0007669"/>
    <property type="project" value="UniProtKB-ARBA"/>
</dbReference>
<dbReference type="GO" id="GO:0006506">
    <property type="term" value="P:GPI anchor biosynthetic process"/>
    <property type="evidence" value="ECO:0007669"/>
    <property type="project" value="InterPro"/>
</dbReference>
<comment type="caution">
    <text evidence="18">The sequence shown here is derived from an EMBL/GenBank/DDBJ whole genome shotgun (WGS) entry which is preliminary data.</text>
</comment>
<keyword evidence="14" id="KW-0732">Signal</keyword>
<keyword evidence="7 10" id="KW-0030">Aminoacyl-tRNA synthetase</keyword>
<dbReference type="Gene3D" id="1.10.287.380">
    <property type="entry name" value="Valyl-tRNA synthetase, C-terminal domain"/>
    <property type="match status" value="1"/>
</dbReference>
<dbReference type="Proteomes" id="UP000796880">
    <property type="component" value="Unassembled WGS sequence"/>
</dbReference>
<evidence type="ECO:0000256" key="6">
    <source>
        <dbReference type="ARBA" id="ARBA00022917"/>
    </source>
</evidence>
<dbReference type="CDD" id="cd00817">
    <property type="entry name" value="ValRS_core"/>
    <property type="match status" value="1"/>
</dbReference>
<dbReference type="GO" id="GO:0016020">
    <property type="term" value="C:membrane"/>
    <property type="evidence" value="ECO:0007669"/>
    <property type="project" value="GOC"/>
</dbReference>
<evidence type="ECO:0000256" key="7">
    <source>
        <dbReference type="ARBA" id="ARBA00023146"/>
    </source>
</evidence>
<dbReference type="PROSITE" id="PS00178">
    <property type="entry name" value="AA_TRNA_LIGASE_I"/>
    <property type="match status" value="1"/>
</dbReference>
<organism evidence="18 19">
    <name type="scientific">Rhamnella rubrinervis</name>
    <dbReference type="NCBI Taxonomy" id="2594499"/>
    <lineage>
        <taxon>Eukaryota</taxon>
        <taxon>Viridiplantae</taxon>
        <taxon>Streptophyta</taxon>
        <taxon>Embryophyta</taxon>
        <taxon>Tracheophyta</taxon>
        <taxon>Spermatophyta</taxon>
        <taxon>Magnoliopsida</taxon>
        <taxon>eudicotyledons</taxon>
        <taxon>Gunneridae</taxon>
        <taxon>Pentapetalae</taxon>
        <taxon>rosids</taxon>
        <taxon>fabids</taxon>
        <taxon>Rosales</taxon>
        <taxon>Rhamnaceae</taxon>
        <taxon>rhamnoid group</taxon>
        <taxon>Rhamneae</taxon>
        <taxon>Rhamnella</taxon>
    </lineage>
</organism>
<keyword evidence="19" id="KW-1185">Reference proteome</keyword>
<evidence type="ECO:0000256" key="3">
    <source>
        <dbReference type="ARBA" id="ARBA00022598"/>
    </source>
</evidence>
<feature type="signal peptide" evidence="14">
    <location>
        <begin position="1"/>
        <end position="20"/>
    </location>
</feature>
<evidence type="ECO:0000256" key="14">
    <source>
        <dbReference type="SAM" id="SignalP"/>
    </source>
</evidence>
<evidence type="ECO:0000256" key="2">
    <source>
        <dbReference type="ARBA" id="ARBA00013169"/>
    </source>
</evidence>
<keyword evidence="13" id="KW-1133">Transmembrane helix</keyword>
<feature type="transmembrane region" description="Helical" evidence="13">
    <location>
        <begin position="198"/>
        <end position="216"/>
    </location>
</feature>
<evidence type="ECO:0000259" key="15">
    <source>
        <dbReference type="Pfam" id="PF00133"/>
    </source>
</evidence>
<evidence type="ECO:0000256" key="11">
    <source>
        <dbReference type="SAM" id="Coils"/>
    </source>
</evidence>
<feature type="transmembrane region" description="Helical" evidence="13">
    <location>
        <begin position="283"/>
        <end position="301"/>
    </location>
</feature>
<dbReference type="FunFam" id="3.40.50.620:FF:000020">
    <property type="entry name" value="Valine--tRNA ligase, mitochondrial"/>
    <property type="match status" value="1"/>
</dbReference>
<dbReference type="GO" id="GO:0005829">
    <property type="term" value="C:cytosol"/>
    <property type="evidence" value="ECO:0007669"/>
    <property type="project" value="TreeGrafter"/>
</dbReference>
<evidence type="ECO:0000313" key="18">
    <source>
        <dbReference type="EMBL" id="KAF3433037.1"/>
    </source>
</evidence>
<keyword evidence="3 10" id="KW-0436">Ligase</keyword>
<dbReference type="InterPro" id="IPR037118">
    <property type="entry name" value="Val-tRNA_synth_C_sf"/>
</dbReference>
<dbReference type="NCBIfam" id="TIGR00422">
    <property type="entry name" value="valS"/>
    <property type="match status" value="1"/>
</dbReference>
<dbReference type="HAMAP" id="MF_02004">
    <property type="entry name" value="Val_tRNA_synth_type1"/>
    <property type="match status" value="1"/>
</dbReference>
<feature type="chain" id="PRO_5035438583" description="valine--tRNA ligase" evidence="14">
    <location>
        <begin position="21"/>
        <end position="1394"/>
    </location>
</feature>
<dbReference type="SUPFAM" id="SSF46589">
    <property type="entry name" value="tRNA-binding arm"/>
    <property type="match status" value="1"/>
</dbReference>
<feature type="transmembrane region" description="Helical" evidence="13">
    <location>
        <begin position="163"/>
        <end position="186"/>
    </location>
</feature>
<dbReference type="Gene3D" id="3.90.740.10">
    <property type="entry name" value="Valyl/Leucyl/Isoleucyl-tRNA synthetase, editing domain"/>
    <property type="match status" value="1"/>
</dbReference>
<evidence type="ECO:0000256" key="5">
    <source>
        <dbReference type="ARBA" id="ARBA00022840"/>
    </source>
</evidence>